<dbReference type="GO" id="GO:0000976">
    <property type="term" value="F:transcription cis-regulatory region binding"/>
    <property type="evidence" value="ECO:0007669"/>
    <property type="project" value="TreeGrafter"/>
</dbReference>
<sequence>MYKPLTIKDVAKKAKVSVSTVSRVINGLDRVKPETHRRVMEAIEELNFVPDKTAVSMVKKETKTIVLLVPDTMNPFYTAVIQGAENEARKDGYLLFVCSSNDDPQTEESYINELISKNVDGFIIIPCQNSHLAYSQIQKPIVFVDRNYLINLNHSVTIDNFGGSYQAAQHLIDYGHERIAIIYGETLYLNQKERYWGFERALRDHGLPVSASYVKEGDWLEEHGYKSTMELLSLDNPPTAIFAANNLICKGSIKAVRDLKLKLAEDISLVGFDDHELASFMIPPVTVIDRPNLEMGKAAAEILLRSLKSKNSEQAGQKVVLGTSLIERSSVKKIKK</sequence>
<dbReference type="AlphaFoldDB" id="A0A369BPK2"/>
<dbReference type="InterPro" id="IPR010982">
    <property type="entry name" value="Lambda_DNA-bd_dom_sf"/>
</dbReference>
<dbReference type="SUPFAM" id="SSF53822">
    <property type="entry name" value="Periplasmic binding protein-like I"/>
    <property type="match status" value="1"/>
</dbReference>
<dbReference type="PROSITE" id="PS00356">
    <property type="entry name" value="HTH_LACI_1"/>
    <property type="match status" value="1"/>
</dbReference>
<keyword evidence="1" id="KW-0678">Repressor</keyword>
<keyword evidence="3" id="KW-0238">DNA-binding</keyword>
<evidence type="ECO:0000256" key="4">
    <source>
        <dbReference type="ARBA" id="ARBA00023163"/>
    </source>
</evidence>
<protein>
    <submittedName>
        <fullName evidence="6">LacI family transcriptional regulator</fullName>
    </submittedName>
</protein>
<evidence type="ECO:0000256" key="3">
    <source>
        <dbReference type="ARBA" id="ARBA00023125"/>
    </source>
</evidence>
<evidence type="ECO:0000256" key="2">
    <source>
        <dbReference type="ARBA" id="ARBA00023015"/>
    </source>
</evidence>
<dbReference type="EMBL" id="QPJW01000001">
    <property type="protein sequence ID" value="RCX23549.1"/>
    <property type="molecule type" value="Genomic_DNA"/>
</dbReference>
<feature type="domain" description="HTH lacI-type" evidence="5">
    <location>
        <begin position="5"/>
        <end position="59"/>
    </location>
</feature>
<dbReference type="PANTHER" id="PTHR30146">
    <property type="entry name" value="LACI-RELATED TRANSCRIPTIONAL REPRESSOR"/>
    <property type="match status" value="1"/>
</dbReference>
<dbReference type="PROSITE" id="PS50932">
    <property type="entry name" value="HTH_LACI_2"/>
    <property type="match status" value="1"/>
</dbReference>
<comment type="caution">
    <text evidence="6">The sequence shown here is derived from an EMBL/GenBank/DDBJ whole genome shotgun (WGS) entry which is preliminary data.</text>
</comment>
<evidence type="ECO:0000313" key="6">
    <source>
        <dbReference type="EMBL" id="RCX23549.1"/>
    </source>
</evidence>
<gene>
    <name evidence="6" type="ORF">DFP94_1011148</name>
</gene>
<dbReference type="InterPro" id="IPR028082">
    <property type="entry name" value="Peripla_BP_I"/>
</dbReference>
<dbReference type="CDD" id="cd01392">
    <property type="entry name" value="HTH_LacI"/>
    <property type="match status" value="1"/>
</dbReference>
<dbReference type="Proteomes" id="UP000253090">
    <property type="component" value="Unassembled WGS sequence"/>
</dbReference>
<evidence type="ECO:0000313" key="7">
    <source>
        <dbReference type="Proteomes" id="UP000253090"/>
    </source>
</evidence>
<keyword evidence="2" id="KW-0805">Transcription regulation</keyword>
<dbReference type="InterPro" id="IPR000843">
    <property type="entry name" value="HTH_LacI"/>
</dbReference>
<dbReference type="OrthoDB" id="9796186at2"/>
<dbReference type="GO" id="GO:0003700">
    <property type="term" value="F:DNA-binding transcription factor activity"/>
    <property type="evidence" value="ECO:0007669"/>
    <property type="project" value="TreeGrafter"/>
</dbReference>
<name>A0A369BPK2_9BACL</name>
<dbReference type="SMART" id="SM00354">
    <property type="entry name" value="HTH_LACI"/>
    <property type="match status" value="1"/>
</dbReference>
<reference evidence="6 7" key="1">
    <citation type="submission" date="2018-07" db="EMBL/GenBank/DDBJ databases">
        <title>Genomic Encyclopedia of Type Strains, Phase III (KMG-III): the genomes of soil and plant-associated and newly described type strains.</title>
        <authorList>
            <person name="Whitman W."/>
        </authorList>
    </citation>
    <scope>NUCLEOTIDE SEQUENCE [LARGE SCALE GENOMIC DNA]</scope>
    <source>
        <strain evidence="6 7">CECT 8333</strain>
    </source>
</reference>
<dbReference type="RefSeq" id="WP_114495799.1">
    <property type="nucleotide sequence ID" value="NZ_QPJW01000001.1"/>
</dbReference>
<evidence type="ECO:0000256" key="1">
    <source>
        <dbReference type="ARBA" id="ARBA00022491"/>
    </source>
</evidence>
<accession>A0A369BPK2</accession>
<dbReference type="PANTHER" id="PTHR30146:SF148">
    <property type="entry name" value="HTH-TYPE TRANSCRIPTIONAL REPRESSOR PURR-RELATED"/>
    <property type="match status" value="1"/>
</dbReference>
<dbReference type="Pfam" id="PF00532">
    <property type="entry name" value="Peripla_BP_1"/>
    <property type="match status" value="1"/>
</dbReference>
<dbReference type="Gene3D" id="3.40.50.2300">
    <property type="match status" value="2"/>
</dbReference>
<dbReference type="InterPro" id="IPR001761">
    <property type="entry name" value="Peripla_BP/Lac1_sug-bd_dom"/>
</dbReference>
<dbReference type="SUPFAM" id="SSF47413">
    <property type="entry name" value="lambda repressor-like DNA-binding domains"/>
    <property type="match status" value="1"/>
</dbReference>
<keyword evidence="4" id="KW-0804">Transcription</keyword>
<dbReference type="PRINTS" id="PR00036">
    <property type="entry name" value="HTHLACI"/>
</dbReference>
<dbReference type="Pfam" id="PF00356">
    <property type="entry name" value="LacI"/>
    <property type="match status" value="1"/>
</dbReference>
<evidence type="ECO:0000259" key="5">
    <source>
        <dbReference type="PROSITE" id="PS50932"/>
    </source>
</evidence>
<organism evidence="6 7">
    <name type="scientific">Fontibacillus phaseoli</name>
    <dbReference type="NCBI Taxonomy" id="1416533"/>
    <lineage>
        <taxon>Bacteria</taxon>
        <taxon>Bacillati</taxon>
        <taxon>Bacillota</taxon>
        <taxon>Bacilli</taxon>
        <taxon>Bacillales</taxon>
        <taxon>Paenibacillaceae</taxon>
        <taxon>Fontibacillus</taxon>
    </lineage>
</organism>
<proteinExistence type="predicted"/>
<dbReference type="CDD" id="cd06267">
    <property type="entry name" value="PBP1_LacI_sugar_binding-like"/>
    <property type="match status" value="1"/>
</dbReference>
<dbReference type="Gene3D" id="1.10.260.40">
    <property type="entry name" value="lambda repressor-like DNA-binding domains"/>
    <property type="match status" value="1"/>
</dbReference>
<keyword evidence="7" id="KW-1185">Reference proteome</keyword>